<evidence type="ECO:0000259" key="1">
    <source>
        <dbReference type="Pfam" id="PF01548"/>
    </source>
</evidence>
<organism evidence="3 4">
    <name type="scientific">Pseudomonas amygdali pv. photiniae</name>
    <dbReference type="NCBI Taxonomy" id="251724"/>
    <lineage>
        <taxon>Bacteria</taxon>
        <taxon>Pseudomonadati</taxon>
        <taxon>Pseudomonadota</taxon>
        <taxon>Gammaproteobacteria</taxon>
        <taxon>Pseudomonadales</taxon>
        <taxon>Pseudomonadaceae</taxon>
        <taxon>Pseudomonas</taxon>
        <taxon>Pseudomonas amygdali</taxon>
    </lineage>
</organism>
<dbReference type="PATRIC" id="fig|251724.3.peg.3931"/>
<dbReference type="GO" id="GO:0006313">
    <property type="term" value="P:DNA transposition"/>
    <property type="evidence" value="ECO:0007669"/>
    <property type="project" value="InterPro"/>
</dbReference>
<dbReference type="InterPro" id="IPR002525">
    <property type="entry name" value="Transp_IS110-like_N"/>
</dbReference>
<dbReference type="Proteomes" id="UP000050469">
    <property type="component" value="Unassembled WGS sequence"/>
</dbReference>
<dbReference type="RefSeq" id="WP_057403890.1">
    <property type="nucleotide sequence ID" value="NZ_LJQO01000005.1"/>
</dbReference>
<evidence type="ECO:0000313" key="4">
    <source>
        <dbReference type="Proteomes" id="UP000050469"/>
    </source>
</evidence>
<sequence length="344" mass="37824">MPIITVGIDLAKAVFAVHGVDEAGKATLVKPKVARDQLVPLIAQLPPCLIGMEACSGAHHWARVFAEHGHTVKLMAPKLVSPYRMSGKRGKNDAADAAAICEAVTRPSMRFVPVKDEHQQATLCLHRTRQGFIEERTSTYNRLRGLLSEFGVVLPQSPERLRKEIGSCLDSLPGWARRCMSELLEHTSHIEDRLVELDRAINQIAREDDRSRRLLQLRGVGSTTASALVASIGDGHDFRNGRQVAAWLGLTPSQYSSGGKQRLGSITKAGDAYLRSLLVLGARSVMANLGDKQDPLSRWIRNLMERRGYWRAAVAIAAKNARMAWAVLHYGDTFKPEQAEPTGA</sequence>
<reference evidence="3 4" key="1">
    <citation type="submission" date="2015-09" db="EMBL/GenBank/DDBJ databases">
        <title>Genome announcement of multiple Pseudomonas syringae strains.</title>
        <authorList>
            <person name="Thakur S."/>
            <person name="Wang P.W."/>
            <person name="Gong Y."/>
            <person name="Weir B.S."/>
            <person name="Guttman D.S."/>
        </authorList>
    </citation>
    <scope>NUCLEOTIDE SEQUENCE [LARGE SCALE GENOMIC DNA]</scope>
    <source>
        <strain evidence="3 4">ICMP7840</strain>
    </source>
</reference>
<dbReference type="PANTHER" id="PTHR33055">
    <property type="entry name" value="TRANSPOSASE FOR INSERTION SEQUENCE ELEMENT IS1111A"/>
    <property type="match status" value="1"/>
</dbReference>
<comment type="caution">
    <text evidence="3">The sequence shown here is derived from an EMBL/GenBank/DDBJ whole genome shotgun (WGS) entry which is preliminary data.</text>
</comment>
<name>A0A0N8S1H5_PSEA0</name>
<protein>
    <submittedName>
        <fullName evidence="3">ISPsy16 transposase</fullName>
    </submittedName>
</protein>
<dbReference type="PANTHER" id="PTHR33055:SF3">
    <property type="entry name" value="PUTATIVE TRANSPOSASE FOR IS117-RELATED"/>
    <property type="match status" value="1"/>
</dbReference>
<feature type="domain" description="Transposase IS116/IS110/IS902 C-terminal" evidence="2">
    <location>
        <begin position="212"/>
        <end position="286"/>
    </location>
</feature>
<feature type="domain" description="Transposase IS110-like N-terminal" evidence="1">
    <location>
        <begin position="6"/>
        <end position="150"/>
    </location>
</feature>
<dbReference type="EMBL" id="LJQO01000005">
    <property type="protein sequence ID" value="KPX82007.1"/>
    <property type="molecule type" value="Genomic_DNA"/>
</dbReference>
<dbReference type="GO" id="GO:0004803">
    <property type="term" value="F:transposase activity"/>
    <property type="evidence" value="ECO:0007669"/>
    <property type="project" value="InterPro"/>
</dbReference>
<dbReference type="GO" id="GO:0003677">
    <property type="term" value="F:DNA binding"/>
    <property type="evidence" value="ECO:0007669"/>
    <property type="project" value="InterPro"/>
</dbReference>
<gene>
    <name evidence="3" type="ORF">ALO53_02896</name>
</gene>
<dbReference type="InterPro" id="IPR003346">
    <property type="entry name" value="Transposase_20"/>
</dbReference>
<dbReference type="AlphaFoldDB" id="A0A0N8S1H5"/>
<evidence type="ECO:0000259" key="2">
    <source>
        <dbReference type="Pfam" id="PF02371"/>
    </source>
</evidence>
<dbReference type="Pfam" id="PF01548">
    <property type="entry name" value="DEDD_Tnp_IS110"/>
    <property type="match status" value="1"/>
</dbReference>
<dbReference type="Pfam" id="PF02371">
    <property type="entry name" value="Transposase_20"/>
    <property type="match status" value="1"/>
</dbReference>
<accession>A0A0N8S1H5</accession>
<proteinExistence type="predicted"/>
<dbReference type="InterPro" id="IPR047650">
    <property type="entry name" value="Transpos_IS110"/>
</dbReference>
<evidence type="ECO:0000313" key="3">
    <source>
        <dbReference type="EMBL" id="KPX82007.1"/>
    </source>
</evidence>
<dbReference type="NCBIfam" id="NF033542">
    <property type="entry name" value="transpos_IS110"/>
    <property type="match status" value="1"/>
</dbReference>